<dbReference type="Pfam" id="PF00589">
    <property type="entry name" value="Phage_integrase"/>
    <property type="match status" value="1"/>
</dbReference>
<dbReference type="Pfam" id="PF02899">
    <property type="entry name" value="Phage_int_SAM_1"/>
    <property type="match status" value="1"/>
</dbReference>
<feature type="domain" description="Tyr recombinase" evidence="11">
    <location>
        <begin position="109"/>
        <end position="294"/>
    </location>
</feature>
<evidence type="ECO:0000313" key="13">
    <source>
        <dbReference type="EMBL" id="NWN45902.1"/>
    </source>
</evidence>
<keyword evidence="4" id="KW-0159">Chromosome partition</keyword>
<dbReference type="InterPro" id="IPR013762">
    <property type="entry name" value="Integrase-like_cat_sf"/>
</dbReference>
<dbReference type="GO" id="GO:0007059">
    <property type="term" value="P:chromosome segregation"/>
    <property type="evidence" value="ECO:0007669"/>
    <property type="project" value="UniProtKB-KW"/>
</dbReference>
<evidence type="ECO:0000256" key="7">
    <source>
        <dbReference type="ARBA" id="ARBA00023172"/>
    </source>
</evidence>
<evidence type="ECO:0000256" key="2">
    <source>
        <dbReference type="ARBA" id="ARBA00022490"/>
    </source>
</evidence>
<dbReference type="SUPFAM" id="SSF56349">
    <property type="entry name" value="DNA breaking-rejoining enzymes"/>
    <property type="match status" value="1"/>
</dbReference>
<dbReference type="InterPro" id="IPR010998">
    <property type="entry name" value="Integrase_recombinase_N"/>
</dbReference>
<dbReference type="Gene3D" id="1.10.150.130">
    <property type="match status" value="1"/>
</dbReference>
<evidence type="ECO:0000259" key="12">
    <source>
        <dbReference type="PROSITE" id="PS51900"/>
    </source>
</evidence>
<feature type="domain" description="Core-binding (CB)" evidence="12">
    <location>
        <begin position="1"/>
        <end position="88"/>
    </location>
</feature>
<dbReference type="GO" id="GO:0015074">
    <property type="term" value="P:DNA integration"/>
    <property type="evidence" value="ECO:0007669"/>
    <property type="project" value="UniProtKB-KW"/>
</dbReference>
<keyword evidence="2" id="KW-0963">Cytoplasm</keyword>
<dbReference type="InterPro" id="IPR011010">
    <property type="entry name" value="DNA_brk_join_enz"/>
</dbReference>
<protein>
    <submittedName>
        <fullName evidence="13">Tyrosine-type recombinase/integrase</fullName>
    </submittedName>
</protein>
<dbReference type="Gene3D" id="1.10.443.10">
    <property type="entry name" value="Intergrase catalytic core"/>
    <property type="match status" value="1"/>
</dbReference>
<evidence type="ECO:0000313" key="14">
    <source>
        <dbReference type="Proteomes" id="UP000568109"/>
    </source>
</evidence>
<dbReference type="PANTHER" id="PTHR30349">
    <property type="entry name" value="PHAGE INTEGRASE-RELATED"/>
    <property type="match status" value="1"/>
</dbReference>
<dbReference type="AlphaFoldDB" id="A0A851HAC5"/>
<dbReference type="InterPro" id="IPR002104">
    <property type="entry name" value="Integrase_catalytic"/>
</dbReference>
<dbReference type="InterPro" id="IPR004107">
    <property type="entry name" value="Integrase_SAM-like_N"/>
</dbReference>
<accession>A0A851HAC5</accession>
<keyword evidence="8" id="KW-0131">Cell cycle</keyword>
<proteinExistence type="predicted"/>
<evidence type="ECO:0000256" key="9">
    <source>
        <dbReference type="PROSITE-ProRule" id="PRU01248"/>
    </source>
</evidence>
<evidence type="ECO:0000256" key="10">
    <source>
        <dbReference type="SAM" id="MobiDB-lite"/>
    </source>
</evidence>
<evidence type="ECO:0000256" key="1">
    <source>
        <dbReference type="ARBA" id="ARBA00004496"/>
    </source>
</evidence>
<gene>
    <name evidence="13" type="ORF">HR065_02285</name>
</gene>
<evidence type="ECO:0000256" key="6">
    <source>
        <dbReference type="ARBA" id="ARBA00023125"/>
    </source>
</evidence>
<dbReference type="Proteomes" id="UP000568109">
    <property type="component" value="Unassembled WGS sequence"/>
</dbReference>
<comment type="subcellular location">
    <subcellularLocation>
        <location evidence="1">Cytoplasm</location>
    </subcellularLocation>
</comment>
<reference evidence="13 14" key="1">
    <citation type="submission" date="2020-06" db="EMBL/GenBank/DDBJ databases">
        <title>Draft genome sequence of Candidatus Phytoplasma pruni (X-disease group, subgroup 16SrIII-B) strain ChTDIII from Argentina.</title>
        <authorList>
            <person name="Fernandez F.D."/>
            <person name="Zuebert C."/>
            <person name="Huettel B."/>
            <person name="Kube M."/>
            <person name="Conci L.R."/>
        </authorList>
    </citation>
    <scope>NUCLEOTIDE SEQUENCE [LARGE SCALE GENOMIC DNA]</scope>
    <source>
        <strain evidence="13 14">ChTDIII</strain>
    </source>
</reference>
<keyword evidence="14" id="KW-1185">Reference proteome</keyword>
<dbReference type="InterPro" id="IPR050090">
    <property type="entry name" value="Tyrosine_recombinase_XerCD"/>
</dbReference>
<evidence type="ECO:0000256" key="5">
    <source>
        <dbReference type="ARBA" id="ARBA00022908"/>
    </source>
</evidence>
<dbReference type="EMBL" id="JABUOH010000051">
    <property type="protein sequence ID" value="NWN45902.1"/>
    <property type="molecule type" value="Genomic_DNA"/>
</dbReference>
<dbReference type="PROSITE" id="PS51900">
    <property type="entry name" value="CB"/>
    <property type="match status" value="1"/>
</dbReference>
<dbReference type="GO" id="GO:0003677">
    <property type="term" value="F:DNA binding"/>
    <property type="evidence" value="ECO:0007669"/>
    <property type="project" value="UniProtKB-UniRule"/>
</dbReference>
<keyword evidence="7" id="KW-0233">DNA recombination</keyword>
<evidence type="ECO:0000256" key="8">
    <source>
        <dbReference type="ARBA" id="ARBA00023306"/>
    </source>
</evidence>
<organism evidence="13 14">
    <name type="scientific">Candidatus Phytoplasma pruni</name>
    <dbReference type="NCBI Taxonomy" id="479893"/>
    <lineage>
        <taxon>Bacteria</taxon>
        <taxon>Bacillati</taxon>
        <taxon>Mycoplasmatota</taxon>
        <taxon>Mollicutes</taxon>
        <taxon>Acholeplasmatales</taxon>
        <taxon>Acholeplasmataceae</taxon>
        <taxon>Candidatus Phytoplasma</taxon>
        <taxon>16SrIII (X-disease group)</taxon>
    </lineage>
</organism>
<feature type="region of interest" description="Disordered" evidence="10">
    <location>
        <begin position="296"/>
        <end position="317"/>
    </location>
</feature>
<feature type="compositionally biased region" description="Basic residues" evidence="10">
    <location>
        <begin position="300"/>
        <end position="309"/>
    </location>
</feature>
<keyword evidence="3" id="KW-0132">Cell division</keyword>
<dbReference type="GO" id="GO:0051301">
    <property type="term" value="P:cell division"/>
    <property type="evidence" value="ECO:0007669"/>
    <property type="project" value="UniProtKB-KW"/>
</dbReference>
<keyword evidence="5" id="KW-0229">DNA integration</keyword>
<dbReference type="PROSITE" id="PS51898">
    <property type="entry name" value="TYR_RECOMBINASE"/>
    <property type="match status" value="1"/>
</dbReference>
<dbReference type="PANTHER" id="PTHR30349:SF77">
    <property type="entry name" value="TYROSINE RECOMBINASE XERC"/>
    <property type="match status" value="1"/>
</dbReference>
<dbReference type="GO" id="GO:0005737">
    <property type="term" value="C:cytoplasm"/>
    <property type="evidence" value="ECO:0007669"/>
    <property type="project" value="UniProtKB-SubCell"/>
</dbReference>
<name>A0A851HAC5_9MOLU</name>
<evidence type="ECO:0000259" key="11">
    <source>
        <dbReference type="PROSITE" id="PS51898"/>
    </source>
</evidence>
<comment type="caution">
    <text evidence="13">The sequence shown here is derived from an EMBL/GenBank/DDBJ whole genome shotgun (WGS) entry which is preliminary data.</text>
</comment>
<keyword evidence="6 9" id="KW-0238">DNA-binding</keyword>
<dbReference type="GO" id="GO:0006310">
    <property type="term" value="P:DNA recombination"/>
    <property type="evidence" value="ECO:0007669"/>
    <property type="project" value="UniProtKB-KW"/>
</dbReference>
<evidence type="ECO:0000256" key="3">
    <source>
        <dbReference type="ARBA" id="ARBA00022618"/>
    </source>
</evidence>
<dbReference type="InterPro" id="IPR044068">
    <property type="entry name" value="CB"/>
</dbReference>
<evidence type="ECO:0000256" key="4">
    <source>
        <dbReference type="ARBA" id="ARBA00022829"/>
    </source>
</evidence>
<sequence length="317" mass="37048">MILQLIKQFEAFLTIERNYSPLTIKNYLHDVKDFQTFLTSKKISFERESLSQEKHARSFVSYLSAQKLKNISIMRKISALRTFYNFLIERHGFINNIFKAIPIKKIPKKLPKIISEEDIQTLLDSIDLSKDLAYRNYLILDLLYSCGLRVSELIKLKIEDIYFSNAQLLIYGKGRKVRYLPVHESLLSMLKHYIANIRAKIMSKKALKHNFLLVNYQGTPLTERGVRMILNELSLKTTNKIKLYPHMLRHAFATILLNNGADLRVVQELLGHNSLKTTQIYTFVSNNVLKNKFISNHPRNTYKKKKKPQKKGELSNE</sequence>